<organism evidence="2 3">
    <name type="scientific">Mucuna pruriens</name>
    <name type="common">Velvet bean</name>
    <name type="synonym">Dolichos pruriens</name>
    <dbReference type="NCBI Taxonomy" id="157652"/>
    <lineage>
        <taxon>Eukaryota</taxon>
        <taxon>Viridiplantae</taxon>
        <taxon>Streptophyta</taxon>
        <taxon>Embryophyta</taxon>
        <taxon>Tracheophyta</taxon>
        <taxon>Spermatophyta</taxon>
        <taxon>Magnoliopsida</taxon>
        <taxon>eudicotyledons</taxon>
        <taxon>Gunneridae</taxon>
        <taxon>Pentapetalae</taxon>
        <taxon>rosids</taxon>
        <taxon>fabids</taxon>
        <taxon>Fabales</taxon>
        <taxon>Fabaceae</taxon>
        <taxon>Papilionoideae</taxon>
        <taxon>50 kb inversion clade</taxon>
        <taxon>NPAAA clade</taxon>
        <taxon>indigoferoid/millettioid clade</taxon>
        <taxon>Phaseoleae</taxon>
        <taxon>Mucuna</taxon>
    </lineage>
</organism>
<protein>
    <submittedName>
        <fullName evidence="2">Uncharacterized protein</fullName>
    </submittedName>
</protein>
<feature type="compositionally biased region" description="Basic and acidic residues" evidence="1">
    <location>
        <begin position="57"/>
        <end position="72"/>
    </location>
</feature>
<reference evidence="2" key="1">
    <citation type="submission" date="2018-05" db="EMBL/GenBank/DDBJ databases">
        <title>Draft genome of Mucuna pruriens seed.</title>
        <authorList>
            <person name="Nnadi N.E."/>
            <person name="Vos R."/>
            <person name="Hasami M.H."/>
            <person name="Devisetty U.K."/>
            <person name="Aguiy J.C."/>
        </authorList>
    </citation>
    <scope>NUCLEOTIDE SEQUENCE [LARGE SCALE GENOMIC DNA]</scope>
    <source>
        <strain evidence="2">JCA_2017</strain>
    </source>
</reference>
<dbReference type="Proteomes" id="UP000257109">
    <property type="component" value="Unassembled WGS sequence"/>
</dbReference>
<gene>
    <name evidence="2" type="ORF">CR513_13953</name>
</gene>
<feature type="compositionally biased region" description="Polar residues" evidence="1">
    <location>
        <begin position="73"/>
        <end position="83"/>
    </location>
</feature>
<evidence type="ECO:0000313" key="3">
    <source>
        <dbReference type="Proteomes" id="UP000257109"/>
    </source>
</evidence>
<accession>A0A371HIF1</accession>
<evidence type="ECO:0000313" key="2">
    <source>
        <dbReference type="EMBL" id="RDY02578.1"/>
    </source>
</evidence>
<feature type="region of interest" description="Disordered" evidence="1">
    <location>
        <begin position="47"/>
        <end position="124"/>
    </location>
</feature>
<feature type="non-terminal residue" evidence="2">
    <location>
        <position position="1"/>
    </location>
</feature>
<proteinExistence type="predicted"/>
<dbReference type="AlphaFoldDB" id="A0A371HIF1"/>
<sequence length="124" mass="13962">MKHPTEDHSLFGIYMIEELVEEYFQLGNCNEEMKDFVGIAESSSCSKADYDEVQEFPDSKDKSDKEGRDQLKTKFNSTETISNKADPRGESKSARVNQTRQLNAPPGSDSEAEKEVETDSSTQL</sequence>
<comment type="caution">
    <text evidence="2">The sequence shown here is derived from an EMBL/GenBank/DDBJ whole genome shotgun (WGS) entry which is preliminary data.</text>
</comment>
<name>A0A371HIF1_MUCPR</name>
<keyword evidence="3" id="KW-1185">Reference proteome</keyword>
<evidence type="ECO:0000256" key="1">
    <source>
        <dbReference type="SAM" id="MobiDB-lite"/>
    </source>
</evidence>
<dbReference type="EMBL" id="QJKJ01002507">
    <property type="protein sequence ID" value="RDY02578.1"/>
    <property type="molecule type" value="Genomic_DNA"/>
</dbReference>